<name>A0A7J6L5Y7_PERCH</name>
<comment type="caution">
    <text evidence="2">The sequence shown here is derived from an EMBL/GenBank/DDBJ whole genome shotgun (WGS) entry which is preliminary data.</text>
</comment>
<keyword evidence="1" id="KW-0732">Signal</keyword>
<dbReference type="Pfam" id="PF20525">
    <property type="entry name" value="DUF6740"/>
    <property type="match status" value="1"/>
</dbReference>
<reference evidence="2 3" key="1">
    <citation type="submission" date="2020-04" db="EMBL/GenBank/DDBJ databases">
        <title>Perkinsus chesapeaki whole genome sequence.</title>
        <authorList>
            <person name="Bogema D.R."/>
        </authorList>
    </citation>
    <scope>NUCLEOTIDE SEQUENCE [LARGE SCALE GENOMIC DNA]</scope>
    <source>
        <strain evidence="2">ATCC PRA-425</strain>
    </source>
</reference>
<proteinExistence type="predicted"/>
<feature type="chain" id="PRO_5029547726" evidence="1">
    <location>
        <begin position="24"/>
        <end position="570"/>
    </location>
</feature>
<dbReference type="AlphaFoldDB" id="A0A7J6L5Y7"/>
<dbReference type="EMBL" id="JAAPAO010000719">
    <property type="protein sequence ID" value="KAF4654601.1"/>
    <property type="molecule type" value="Genomic_DNA"/>
</dbReference>
<keyword evidence="3" id="KW-1185">Reference proteome</keyword>
<evidence type="ECO:0000313" key="3">
    <source>
        <dbReference type="Proteomes" id="UP000591131"/>
    </source>
</evidence>
<accession>A0A7J6L5Y7</accession>
<protein>
    <submittedName>
        <fullName evidence="2">Uncharacterized protein</fullName>
    </submittedName>
</protein>
<organism evidence="2 3">
    <name type="scientific">Perkinsus chesapeaki</name>
    <name type="common">Clam parasite</name>
    <name type="synonym">Perkinsus andrewsi</name>
    <dbReference type="NCBI Taxonomy" id="330153"/>
    <lineage>
        <taxon>Eukaryota</taxon>
        <taxon>Sar</taxon>
        <taxon>Alveolata</taxon>
        <taxon>Perkinsozoa</taxon>
        <taxon>Perkinsea</taxon>
        <taxon>Perkinsida</taxon>
        <taxon>Perkinsidae</taxon>
        <taxon>Perkinsus</taxon>
    </lineage>
</organism>
<evidence type="ECO:0000313" key="2">
    <source>
        <dbReference type="EMBL" id="KAF4654601.1"/>
    </source>
</evidence>
<gene>
    <name evidence="2" type="ORF">FOL47_009871</name>
</gene>
<feature type="signal peptide" evidence="1">
    <location>
        <begin position="1"/>
        <end position="23"/>
    </location>
</feature>
<sequence length="570" mass="62224">MYRLPACTYVTFFLFELLGSTLGTTTRMQLLRKSYCTPNIKMLGSDGNFAKCGISDVSGTEGLTLPGMENGVHVTKEDIILVDDGMAKVTVLPNRPYKYLLSANSDHYRKHAEIFGGVATTSSEGVLDFNNNSESKGGSFRFLSSLTEHGFTETGHTVLDGIPVRVLTGYATDIKGAESLDNFAKGGLAANAFTFYMDEKVDGKVVKMEARNSYAENELLEEVFVTAHQTLSENMNINDAFDELQHVYGGTACKSSAESLQSQFAKAAANENRASPSNLHERHLSEDERLVYKAHEGRWDDLDWLKVNEGHRSLRRRASTDGFQPIDYFTIKPNSAAEAFFKHESDRRKLIVINVMAPKGCDLEQKTFDDIFCVHASLNTTAERNIIDVAASIYDYHTPNTSRISAGINLIQVNSEAIDLHISGGGTAVVYSTDGEVRLEATANLQILDGGNPRRFPDQQPSIGCGYVLSGEVSLKADKTDLLTAGFGGVGVVGGGKDSLLGNYLPLSGGLDALVAGFVVEALLFARSNGNILNYIVDLPVAYGIWAPFYKHTGLIRIFDNKEVNLLEDL</sequence>
<dbReference type="OrthoDB" id="434863at2759"/>
<dbReference type="Proteomes" id="UP000591131">
    <property type="component" value="Unassembled WGS sequence"/>
</dbReference>
<dbReference type="InterPro" id="IPR046628">
    <property type="entry name" value="DUF6740"/>
</dbReference>
<evidence type="ECO:0000256" key="1">
    <source>
        <dbReference type="SAM" id="SignalP"/>
    </source>
</evidence>